<protein>
    <submittedName>
        <fullName evidence="1">Uncharacterized protein</fullName>
    </submittedName>
</protein>
<dbReference type="RefSeq" id="WP_235658557.1">
    <property type="nucleotide sequence ID" value="NZ_QJJU01000030.1"/>
</dbReference>
<gene>
    <name evidence="1" type="ORF">C8E89_1303</name>
</gene>
<name>A0A318H7U4_9MYCO</name>
<reference evidence="1 2" key="2">
    <citation type="submission" date="2018-06" db="EMBL/GenBank/DDBJ databases">
        <title>Sequencing of bacterial isolates from soil warming experiment in Harvard Forest, Massachusetts, USA.</title>
        <authorList>
            <person name="Deangelis K.PhD."/>
        </authorList>
    </citation>
    <scope>NUCLEOTIDE SEQUENCE [LARGE SCALE GENOMIC DNA]</scope>
    <source>
        <strain evidence="1 2">GAS496</strain>
    </source>
</reference>
<evidence type="ECO:0000313" key="2">
    <source>
        <dbReference type="Proteomes" id="UP000247781"/>
    </source>
</evidence>
<reference evidence="2" key="1">
    <citation type="submission" date="2018-05" db="EMBL/GenBank/DDBJ databases">
        <authorList>
            <person name="Deangelis K."/>
            <person name="Huntemann M."/>
            <person name="Clum A."/>
            <person name="Pillay M."/>
            <person name="Palaniappan K."/>
            <person name="Varghese N."/>
            <person name="Mikhailova N."/>
            <person name="Stamatis D."/>
            <person name="Reddy T."/>
            <person name="Daum C."/>
            <person name="Shapiro N."/>
            <person name="Ivanova N."/>
            <person name="Kyrpides N."/>
            <person name="Woyke T."/>
        </authorList>
    </citation>
    <scope>NUCLEOTIDE SEQUENCE [LARGE SCALE GENOMIC DNA]</scope>
    <source>
        <strain evidence="2">GAS496</strain>
    </source>
</reference>
<accession>A0A318H7U4</accession>
<dbReference type="EMBL" id="QJJU01000030">
    <property type="protein sequence ID" value="PXX01379.1"/>
    <property type="molecule type" value="Genomic_DNA"/>
</dbReference>
<dbReference type="AlphaFoldDB" id="A0A318H7U4"/>
<proteinExistence type="predicted"/>
<evidence type="ECO:0000313" key="1">
    <source>
        <dbReference type="EMBL" id="PXX01379.1"/>
    </source>
</evidence>
<comment type="caution">
    <text evidence="1">The sequence shown here is derived from an EMBL/GenBank/DDBJ whole genome shotgun (WGS) entry which is preliminary data.</text>
</comment>
<dbReference type="Proteomes" id="UP000247781">
    <property type="component" value="Unassembled WGS sequence"/>
</dbReference>
<sequence length="118" mass="12691">MGSLPEVGYFLAEWYLPELTEQSVDEVVAKLDVAAISVSDEGTPVRLVVTLAVPTDEVLYGVFGAESPDIVTTTCQRAGIPHQRLSAHVGTRIREEPLAAMVEKSCTRTGVEPEPAPQ</sequence>
<keyword evidence="2" id="KW-1185">Reference proteome</keyword>
<organism evidence="1 2">
    <name type="scientific">Mycolicibacterium moriokaense</name>
    <dbReference type="NCBI Taxonomy" id="39691"/>
    <lineage>
        <taxon>Bacteria</taxon>
        <taxon>Bacillati</taxon>
        <taxon>Actinomycetota</taxon>
        <taxon>Actinomycetes</taxon>
        <taxon>Mycobacteriales</taxon>
        <taxon>Mycobacteriaceae</taxon>
        <taxon>Mycolicibacterium</taxon>
    </lineage>
</organism>